<dbReference type="Proteomes" id="UP001341840">
    <property type="component" value="Unassembled WGS sequence"/>
</dbReference>
<accession>A0ABU6TA58</accession>
<reference evidence="1 2" key="1">
    <citation type="journal article" date="2023" name="Plants (Basel)">
        <title>Bridging the Gap: Combining Genomics and Transcriptomics Approaches to Understand Stylosanthes scabra, an Orphan Legume from the Brazilian Caatinga.</title>
        <authorList>
            <person name="Ferreira-Neto J.R.C."/>
            <person name="da Silva M.D."/>
            <person name="Binneck E."/>
            <person name="de Melo N.F."/>
            <person name="da Silva R.H."/>
            <person name="de Melo A.L.T.M."/>
            <person name="Pandolfi V."/>
            <person name="Bustamante F.O."/>
            <person name="Brasileiro-Vidal A.C."/>
            <person name="Benko-Iseppon A.M."/>
        </authorList>
    </citation>
    <scope>NUCLEOTIDE SEQUENCE [LARGE SCALE GENOMIC DNA]</scope>
    <source>
        <tissue evidence="1">Leaves</tissue>
    </source>
</reference>
<organism evidence="1 2">
    <name type="scientific">Stylosanthes scabra</name>
    <dbReference type="NCBI Taxonomy" id="79078"/>
    <lineage>
        <taxon>Eukaryota</taxon>
        <taxon>Viridiplantae</taxon>
        <taxon>Streptophyta</taxon>
        <taxon>Embryophyta</taxon>
        <taxon>Tracheophyta</taxon>
        <taxon>Spermatophyta</taxon>
        <taxon>Magnoliopsida</taxon>
        <taxon>eudicotyledons</taxon>
        <taxon>Gunneridae</taxon>
        <taxon>Pentapetalae</taxon>
        <taxon>rosids</taxon>
        <taxon>fabids</taxon>
        <taxon>Fabales</taxon>
        <taxon>Fabaceae</taxon>
        <taxon>Papilionoideae</taxon>
        <taxon>50 kb inversion clade</taxon>
        <taxon>dalbergioids sensu lato</taxon>
        <taxon>Dalbergieae</taxon>
        <taxon>Pterocarpus clade</taxon>
        <taxon>Stylosanthes</taxon>
    </lineage>
</organism>
<sequence length="128" mass="14841">MFRHTRVSELRELKGAEDGREIGNLTHRFQVINAKNILEYRPSWISENNHIWKCIGELWSFMQRCVRLEVPVLLFVCPNDYEENSSCDSMEEDETVPNTPTIGGSRLVLPAPLPISNLKMRYQVFSSN</sequence>
<keyword evidence="2" id="KW-1185">Reference proteome</keyword>
<evidence type="ECO:0000313" key="2">
    <source>
        <dbReference type="Proteomes" id="UP001341840"/>
    </source>
</evidence>
<dbReference type="EMBL" id="JASCZI010090679">
    <property type="protein sequence ID" value="MED6144828.1"/>
    <property type="molecule type" value="Genomic_DNA"/>
</dbReference>
<name>A0ABU6TA58_9FABA</name>
<gene>
    <name evidence="1" type="ORF">PIB30_019072</name>
</gene>
<protein>
    <submittedName>
        <fullName evidence="1">Uncharacterized protein</fullName>
    </submittedName>
</protein>
<comment type="caution">
    <text evidence="1">The sequence shown here is derived from an EMBL/GenBank/DDBJ whole genome shotgun (WGS) entry which is preliminary data.</text>
</comment>
<evidence type="ECO:0000313" key="1">
    <source>
        <dbReference type="EMBL" id="MED6144828.1"/>
    </source>
</evidence>
<proteinExistence type="predicted"/>